<name>A0A1G8Q7G9_9NOCA</name>
<feature type="compositionally biased region" description="Low complexity" evidence="1">
    <location>
        <begin position="255"/>
        <end position="264"/>
    </location>
</feature>
<evidence type="ECO:0000256" key="1">
    <source>
        <dbReference type="SAM" id="MobiDB-lite"/>
    </source>
</evidence>
<feature type="region of interest" description="Disordered" evidence="1">
    <location>
        <begin position="1"/>
        <end position="264"/>
    </location>
</feature>
<feature type="compositionally biased region" description="Basic and acidic residues" evidence="1">
    <location>
        <begin position="216"/>
        <end position="226"/>
    </location>
</feature>
<accession>A0A1G8Q7G9</accession>
<evidence type="ECO:0000313" key="3">
    <source>
        <dbReference type="Proteomes" id="UP000183263"/>
    </source>
</evidence>
<feature type="compositionally biased region" description="Basic and acidic residues" evidence="1">
    <location>
        <begin position="15"/>
        <end position="32"/>
    </location>
</feature>
<dbReference type="AlphaFoldDB" id="A0A1G8Q7G9"/>
<keyword evidence="3" id="KW-1185">Reference proteome</keyword>
<evidence type="ECO:0000313" key="2">
    <source>
        <dbReference type="EMBL" id="SDJ00759.1"/>
    </source>
</evidence>
<organism evidence="2 3">
    <name type="scientific">Rhodococcus triatomae</name>
    <dbReference type="NCBI Taxonomy" id="300028"/>
    <lineage>
        <taxon>Bacteria</taxon>
        <taxon>Bacillati</taxon>
        <taxon>Actinomycetota</taxon>
        <taxon>Actinomycetes</taxon>
        <taxon>Mycobacteriales</taxon>
        <taxon>Nocardiaceae</taxon>
        <taxon>Rhodococcus</taxon>
    </lineage>
</organism>
<feature type="compositionally biased region" description="Basic and acidic residues" evidence="1">
    <location>
        <begin position="53"/>
        <end position="101"/>
    </location>
</feature>
<reference evidence="2 3" key="1">
    <citation type="submission" date="2016-10" db="EMBL/GenBank/DDBJ databases">
        <authorList>
            <person name="de Groot N.N."/>
        </authorList>
    </citation>
    <scope>NUCLEOTIDE SEQUENCE [LARGE SCALE GENOMIC DNA]</scope>
    <source>
        <strain evidence="2 3">DSM 44892</strain>
    </source>
</reference>
<protein>
    <submittedName>
        <fullName evidence="2">Uncharacterized protein</fullName>
    </submittedName>
</protein>
<feature type="compositionally biased region" description="Basic residues" evidence="1">
    <location>
        <begin position="1"/>
        <end position="14"/>
    </location>
</feature>
<proteinExistence type="predicted"/>
<dbReference type="EMBL" id="FNDN01000014">
    <property type="protein sequence ID" value="SDJ00759.1"/>
    <property type="molecule type" value="Genomic_DNA"/>
</dbReference>
<dbReference type="Proteomes" id="UP000183263">
    <property type="component" value="Unassembled WGS sequence"/>
</dbReference>
<sequence>MHRHRGSHRHRRRRDDRPEHRDDRDDRRRGPDEPTAAAWHRGSDGEASSRGWAGDRPDREPDADHPDPGPDGDRPDREPDANHPDPERDGDRPDREPDVPRGRASGPDAEPDVPPERPSSTGCCRLAAASDPGADHRAWRRWTVPPSPPERTGPPAWPGRPVPRGPQAQPERRVPGVRPAPVPAGPRGRPRRRALPDEVPDAGRPASARHHRHCGRERPAWPRDARIPSTSLPPACLSRTTLAAVGRPAPRRWRTPTSRTRLAP</sequence>
<feature type="compositionally biased region" description="Pro residues" evidence="1">
    <location>
        <begin position="145"/>
        <end position="164"/>
    </location>
</feature>
<gene>
    <name evidence="2" type="ORF">SAMN05444695_11498</name>
</gene>